<protein>
    <recommendedName>
        <fullName evidence="3">HEPN AbiU2-like domain-containing protein</fullName>
    </recommendedName>
</protein>
<comment type="caution">
    <text evidence="1">The sequence shown here is derived from an EMBL/GenBank/DDBJ whole genome shotgun (WGS) entry which is preliminary data.</text>
</comment>
<keyword evidence="2" id="KW-1185">Reference proteome</keyword>
<name>A0ABU9HVW8_9FLAO</name>
<organism evidence="1 2">
    <name type="scientific">Flavobacterium arundinis</name>
    <dbReference type="NCBI Taxonomy" id="3139143"/>
    <lineage>
        <taxon>Bacteria</taxon>
        <taxon>Pseudomonadati</taxon>
        <taxon>Bacteroidota</taxon>
        <taxon>Flavobacteriia</taxon>
        <taxon>Flavobacteriales</taxon>
        <taxon>Flavobacteriaceae</taxon>
        <taxon>Flavobacterium</taxon>
    </lineage>
</organism>
<dbReference type="Proteomes" id="UP001464555">
    <property type="component" value="Unassembled WGS sequence"/>
</dbReference>
<accession>A0ABU9HVW8</accession>
<evidence type="ECO:0008006" key="3">
    <source>
        <dbReference type="Google" id="ProtNLM"/>
    </source>
</evidence>
<evidence type="ECO:0000313" key="1">
    <source>
        <dbReference type="EMBL" id="MEL1244307.1"/>
    </source>
</evidence>
<proteinExistence type="predicted"/>
<gene>
    <name evidence="1" type="ORF">AAEO56_08560</name>
</gene>
<sequence>MLSSEQKSKFMSLCVEIIDLNILAYFYTEKLNNLANLFQKSTRQKVMEEFIALRYMENGIILHLTNLDDDSSDFSFKAVLKEINKGTLNVKEKKMITNRVGIYRKKINNLKTKHRNIRIAHLNYLEDLRIDEFLEYDNYIKLLIIYANEIGDLLWGEKIEMKFRLGSLEGIINFRDRFECSKFNR</sequence>
<reference evidence="1 2" key="1">
    <citation type="submission" date="2024-04" db="EMBL/GenBank/DDBJ databases">
        <title>Flavobacterium sp. DGU11 16S ribosomal RNA gene Genome sequencing and assembly.</title>
        <authorList>
            <person name="Park S."/>
        </authorList>
    </citation>
    <scope>NUCLEOTIDE SEQUENCE [LARGE SCALE GENOMIC DNA]</scope>
    <source>
        <strain evidence="1 2">DGU11</strain>
    </source>
</reference>
<dbReference type="RefSeq" id="WP_341696625.1">
    <property type="nucleotide sequence ID" value="NZ_JBBYHR010000004.1"/>
</dbReference>
<dbReference type="EMBL" id="JBBYHR010000004">
    <property type="protein sequence ID" value="MEL1244307.1"/>
    <property type="molecule type" value="Genomic_DNA"/>
</dbReference>
<evidence type="ECO:0000313" key="2">
    <source>
        <dbReference type="Proteomes" id="UP001464555"/>
    </source>
</evidence>